<dbReference type="GO" id="GO:0003700">
    <property type="term" value="F:DNA-binding transcription factor activity"/>
    <property type="evidence" value="ECO:0007669"/>
    <property type="project" value="TreeGrafter"/>
</dbReference>
<dbReference type="PROSITE" id="PS01081">
    <property type="entry name" value="HTH_TETR_1"/>
    <property type="match status" value="1"/>
</dbReference>
<keyword evidence="7" id="KW-1185">Reference proteome</keyword>
<dbReference type="Gene3D" id="1.10.357.10">
    <property type="entry name" value="Tetracycline Repressor, domain 2"/>
    <property type="match status" value="1"/>
</dbReference>
<dbReference type="InterPro" id="IPR023772">
    <property type="entry name" value="DNA-bd_HTH_TetR-type_CS"/>
</dbReference>
<dbReference type="SUPFAM" id="SSF46689">
    <property type="entry name" value="Homeodomain-like"/>
    <property type="match status" value="1"/>
</dbReference>
<dbReference type="OrthoDB" id="5185169at2"/>
<proteinExistence type="predicted"/>
<organism evidence="6 7">
    <name type="scientific">Kitasatospora acidiphila</name>
    <dbReference type="NCBI Taxonomy" id="2567942"/>
    <lineage>
        <taxon>Bacteria</taxon>
        <taxon>Bacillati</taxon>
        <taxon>Actinomycetota</taxon>
        <taxon>Actinomycetes</taxon>
        <taxon>Kitasatosporales</taxon>
        <taxon>Streptomycetaceae</taxon>
        <taxon>Kitasatospora</taxon>
    </lineage>
</organism>
<dbReference type="PANTHER" id="PTHR30055:SF234">
    <property type="entry name" value="HTH-TYPE TRANSCRIPTIONAL REGULATOR BETI"/>
    <property type="match status" value="1"/>
</dbReference>
<evidence type="ECO:0000259" key="5">
    <source>
        <dbReference type="PROSITE" id="PS50977"/>
    </source>
</evidence>
<reference evidence="6 7" key="1">
    <citation type="submission" date="2019-06" db="EMBL/GenBank/DDBJ databases">
        <title>Description of Kitasatospora acidophila sp. nov. isolated from pine grove soil, and reclassification of Streptomyces novaecaesareae to Kitasatospora novaeceasareae comb. nov.</title>
        <authorList>
            <person name="Kim M.J."/>
        </authorList>
    </citation>
    <scope>NUCLEOTIDE SEQUENCE [LARGE SCALE GENOMIC DNA]</scope>
    <source>
        <strain evidence="6 7">MMS16-CNU292</strain>
    </source>
</reference>
<dbReference type="Proteomes" id="UP000319103">
    <property type="component" value="Unassembled WGS sequence"/>
</dbReference>
<sequence>MPNGSPGLRESKKQRTHQHLAETALRLFLAHGFDAVSVADVAAAAEVSKPTLFRYFAGKEDLVLCRFADHQDEAARIVRARATGATPVRALHEHFLAALRDHDPITGLCDSPEVVAFQHLLYSTPALQSRLQHYTDREIELLTEALRPAAPDGLSARLAACHLVTVRHELGQQNWHRIAAGRLAAAVLPEALADADRAFGMLSGGLDDCFQQRG</sequence>
<dbReference type="InterPro" id="IPR050109">
    <property type="entry name" value="HTH-type_TetR-like_transc_reg"/>
</dbReference>
<dbReference type="PROSITE" id="PS50977">
    <property type="entry name" value="HTH_TETR_2"/>
    <property type="match status" value="1"/>
</dbReference>
<evidence type="ECO:0000256" key="3">
    <source>
        <dbReference type="ARBA" id="ARBA00023163"/>
    </source>
</evidence>
<dbReference type="InterPro" id="IPR001647">
    <property type="entry name" value="HTH_TetR"/>
</dbReference>
<evidence type="ECO:0000313" key="6">
    <source>
        <dbReference type="EMBL" id="TQF08121.1"/>
    </source>
</evidence>
<gene>
    <name evidence="6" type="ORF">E6W39_00440</name>
</gene>
<keyword evidence="1" id="KW-0805">Transcription regulation</keyword>
<keyword evidence="3" id="KW-0804">Transcription</keyword>
<dbReference type="InterPro" id="IPR009057">
    <property type="entry name" value="Homeodomain-like_sf"/>
</dbReference>
<dbReference type="EMBL" id="VIGB01000001">
    <property type="protein sequence ID" value="TQF08121.1"/>
    <property type="molecule type" value="Genomic_DNA"/>
</dbReference>
<comment type="caution">
    <text evidence="6">The sequence shown here is derived from an EMBL/GenBank/DDBJ whole genome shotgun (WGS) entry which is preliminary data.</text>
</comment>
<feature type="domain" description="HTH tetR-type" evidence="5">
    <location>
        <begin position="14"/>
        <end position="74"/>
    </location>
</feature>
<dbReference type="AlphaFoldDB" id="A0A540WGG4"/>
<keyword evidence="2 4" id="KW-0238">DNA-binding</keyword>
<name>A0A540WGG4_9ACTN</name>
<evidence type="ECO:0000256" key="2">
    <source>
        <dbReference type="ARBA" id="ARBA00023125"/>
    </source>
</evidence>
<protein>
    <submittedName>
        <fullName evidence="6">TetR family transcriptional regulator</fullName>
    </submittedName>
</protein>
<evidence type="ECO:0000256" key="1">
    <source>
        <dbReference type="ARBA" id="ARBA00023015"/>
    </source>
</evidence>
<dbReference type="PANTHER" id="PTHR30055">
    <property type="entry name" value="HTH-TYPE TRANSCRIPTIONAL REGULATOR RUTR"/>
    <property type="match status" value="1"/>
</dbReference>
<feature type="DNA-binding region" description="H-T-H motif" evidence="4">
    <location>
        <begin position="37"/>
        <end position="56"/>
    </location>
</feature>
<accession>A0A540WGG4</accession>
<evidence type="ECO:0000256" key="4">
    <source>
        <dbReference type="PROSITE-ProRule" id="PRU00335"/>
    </source>
</evidence>
<dbReference type="Pfam" id="PF00440">
    <property type="entry name" value="TetR_N"/>
    <property type="match status" value="1"/>
</dbReference>
<dbReference type="GO" id="GO:0000976">
    <property type="term" value="F:transcription cis-regulatory region binding"/>
    <property type="evidence" value="ECO:0007669"/>
    <property type="project" value="TreeGrafter"/>
</dbReference>
<dbReference type="PRINTS" id="PR00455">
    <property type="entry name" value="HTHTETR"/>
</dbReference>
<evidence type="ECO:0000313" key="7">
    <source>
        <dbReference type="Proteomes" id="UP000319103"/>
    </source>
</evidence>